<sequence>MATNSMKIKSTPSPDVDDVDRISALPEPLICNILSFLPTKESVATSVLSGRWRYLFASVPEFDLTFEPTFDLEPETSDDESLDSWRLLKFLRLTFSILQLRDLTPIRKFKFTIIWAYENFRSTIDLLISTALLYEIQELEICVEAENEPYVITCPRIFKRKSLVYLQLWVHADIPNSVFLPNLKVLRMYLMGLADDSVQRLIQGCPILEELSLQLYSNPLEEEDTNDTKVVVVEFSSPSIKKLEIRRWGGEYKIVVESNILESLLYIAYNYAGQHQVILNAPNLKEFTYWAPVAGVSFIGNLDSLVAAGIGVGWLDDQLQIHDAIDHLYRAQRVLYGSQDFLPTFNNLTSLELGLGHNGHNAGEIDHTLAWRILPTLFEKAPNLEVLTFTHMILDNISESNELESLFLEALPVCFVKQLKKIEFKNFSNQEYEFKLIEYLLQHGKGLKDMIVGQFLRPSVGERILSFKRSSVNYFIAPGFVGLRSKYCYLTC</sequence>
<dbReference type="InterPro" id="IPR053781">
    <property type="entry name" value="F-box_AtFBL13-like"/>
</dbReference>
<dbReference type="Pfam" id="PF00646">
    <property type="entry name" value="F-box"/>
    <property type="match status" value="1"/>
</dbReference>
<organism evidence="2 3">
    <name type="scientific">Coffea arabica</name>
    <name type="common">Arabian coffee</name>
    <dbReference type="NCBI Taxonomy" id="13443"/>
    <lineage>
        <taxon>Eukaryota</taxon>
        <taxon>Viridiplantae</taxon>
        <taxon>Streptophyta</taxon>
        <taxon>Embryophyta</taxon>
        <taxon>Tracheophyta</taxon>
        <taxon>Spermatophyta</taxon>
        <taxon>Magnoliopsida</taxon>
        <taxon>eudicotyledons</taxon>
        <taxon>Gunneridae</taxon>
        <taxon>Pentapetalae</taxon>
        <taxon>asterids</taxon>
        <taxon>lamiids</taxon>
        <taxon>Gentianales</taxon>
        <taxon>Rubiaceae</taxon>
        <taxon>Ixoroideae</taxon>
        <taxon>Gardenieae complex</taxon>
        <taxon>Bertiereae - Coffeeae clade</taxon>
        <taxon>Coffeeae</taxon>
        <taxon>Coffea</taxon>
    </lineage>
</organism>
<protein>
    <submittedName>
        <fullName evidence="3">F-box/LRR-repeat protein At4g14103-like</fullName>
    </submittedName>
</protein>
<accession>A0A6P6WST2</accession>
<dbReference type="OrthoDB" id="594804at2759"/>
<dbReference type="RefSeq" id="XP_027118488.1">
    <property type="nucleotide sequence ID" value="XM_027262687.1"/>
</dbReference>
<dbReference type="InterPro" id="IPR032675">
    <property type="entry name" value="LRR_dom_sf"/>
</dbReference>
<dbReference type="Pfam" id="PF24758">
    <property type="entry name" value="LRR_At5g56370"/>
    <property type="match status" value="1"/>
</dbReference>
<reference evidence="3" key="2">
    <citation type="submission" date="2025-08" db="UniProtKB">
        <authorList>
            <consortium name="RefSeq"/>
        </authorList>
    </citation>
    <scope>IDENTIFICATION</scope>
    <source>
        <tissue evidence="3">Leaves</tissue>
    </source>
</reference>
<dbReference type="SUPFAM" id="SSF81383">
    <property type="entry name" value="F-box domain"/>
    <property type="match status" value="1"/>
</dbReference>
<dbReference type="GeneID" id="113735664"/>
<dbReference type="InterPro" id="IPR055411">
    <property type="entry name" value="LRR_FXL15/At3g58940/PEG3-like"/>
</dbReference>
<keyword evidence="2" id="KW-1185">Reference proteome</keyword>
<dbReference type="InterPro" id="IPR036047">
    <property type="entry name" value="F-box-like_dom_sf"/>
</dbReference>
<dbReference type="Gene3D" id="3.80.10.10">
    <property type="entry name" value="Ribonuclease Inhibitor"/>
    <property type="match status" value="1"/>
</dbReference>
<dbReference type="Proteomes" id="UP001652660">
    <property type="component" value="Chromosome 1c"/>
</dbReference>
<reference evidence="2" key="1">
    <citation type="journal article" date="2025" name="Foods">
        <title>Unveiling the Microbial Signatures of Arabica Coffee Cherries: Insights into Ripeness Specific Diversity, Functional Traits, and Implications for Quality and Safety.</title>
        <authorList>
            <consortium name="RefSeq"/>
            <person name="Tenea G.N."/>
            <person name="Cifuentes V."/>
            <person name="Reyes P."/>
            <person name="Cevallos-Vallejos M."/>
        </authorList>
    </citation>
    <scope>NUCLEOTIDE SEQUENCE [LARGE SCALE GENOMIC DNA]</scope>
</reference>
<evidence type="ECO:0000313" key="3">
    <source>
        <dbReference type="RefSeq" id="XP_027118488.1"/>
    </source>
</evidence>
<dbReference type="Pfam" id="PF08387">
    <property type="entry name" value="FBD"/>
    <property type="match status" value="1"/>
</dbReference>
<dbReference type="InterPro" id="IPR050232">
    <property type="entry name" value="FBL13/AtMIF1-like"/>
</dbReference>
<dbReference type="InterPro" id="IPR001810">
    <property type="entry name" value="F-box_dom"/>
</dbReference>
<name>A0A6P6WST2_COFAR</name>
<dbReference type="PROSITE" id="PS50181">
    <property type="entry name" value="FBOX"/>
    <property type="match status" value="1"/>
</dbReference>
<dbReference type="CDD" id="cd22160">
    <property type="entry name" value="F-box_AtFBL13-like"/>
    <property type="match status" value="1"/>
</dbReference>
<proteinExistence type="predicted"/>
<dbReference type="PANTHER" id="PTHR31900">
    <property type="entry name" value="F-BOX/RNI SUPERFAMILY PROTEIN-RELATED"/>
    <property type="match status" value="1"/>
</dbReference>
<dbReference type="AlphaFoldDB" id="A0A6P6WST2"/>
<gene>
    <name evidence="3" type="primary">LOC113735664</name>
</gene>
<feature type="domain" description="F-box" evidence="1">
    <location>
        <begin position="19"/>
        <end position="69"/>
    </location>
</feature>
<dbReference type="SUPFAM" id="SSF52047">
    <property type="entry name" value="RNI-like"/>
    <property type="match status" value="1"/>
</dbReference>
<evidence type="ECO:0000259" key="1">
    <source>
        <dbReference type="PROSITE" id="PS50181"/>
    </source>
</evidence>
<evidence type="ECO:0000313" key="2">
    <source>
        <dbReference type="Proteomes" id="UP001652660"/>
    </source>
</evidence>
<dbReference type="InterPro" id="IPR006566">
    <property type="entry name" value="FBD"/>
</dbReference>
<dbReference type="PANTHER" id="PTHR31900:SF30">
    <property type="entry name" value="SUPERFAMILY PROTEIN, PUTATIVE-RELATED"/>
    <property type="match status" value="1"/>
</dbReference>
<dbReference type="Gene3D" id="1.20.1280.50">
    <property type="match status" value="1"/>
</dbReference>